<dbReference type="Pfam" id="PF04099">
    <property type="entry name" value="Sybindin"/>
    <property type="match status" value="1"/>
</dbReference>
<dbReference type="Proteomes" id="UP001142055">
    <property type="component" value="Chromosome 2"/>
</dbReference>
<comment type="subcellular location">
    <subcellularLocation>
        <location evidence="6">Endoplasmic reticulum</location>
    </subcellularLocation>
    <subcellularLocation>
        <location evidence="6">Golgi apparatus</location>
        <location evidence="6">cis-Golgi network</location>
    </subcellularLocation>
</comment>
<organism evidence="7 8">
    <name type="scientific">Blomia tropicalis</name>
    <name type="common">Mite</name>
    <dbReference type="NCBI Taxonomy" id="40697"/>
    <lineage>
        <taxon>Eukaryota</taxon>
        <taxon>Metazoa</taxon>
        <taxon>Ecdysozoa</taxon>
        <taxon>Arthropoda</taxon>
        <taxon>Chelicerata</taxon>
        <taxon>Arachnida</taxon>
        <taxon>Acari</taxon>
        <taxon>Acariformes</taxon>
        <taxon>Sarcoptiformes</taxon>
        <taxon>Astigmata</taxon>
        <taxon>Glycyphagoidea</taxon>
        <taxon>Echimyopodidae</taxon>
        <taxon>Blomia</taxon>
    </lineage>
</organism>
<dbReference type="OrthoDB" id="246406at2759"/>
<reference evidence="7" key="1">
    <citation type="submission" date="2022-12" db="EMBL/GenBank/DDBJ databases">
        <title>Genome assemblies of Blomia tropicalis.</title>
        <authorList>
            <person name="Cui Y."/>
        </authorList>
    </citation>
    <scope>NUCLEOTIDE SEQUENCE</scope>
    <source>
        <tissue evidence="7">Adult mites</tissue>
    </source>
</reference>
<dbReference type="PANTHER" id="PTHR23249:SF16">
    <property type="entry name" value="TRAFFICKING PROTEIN PARTICLE COMPLEX SUBUNIT 1"/>
    <property type="match status" value="1"/>
</dbReference>
<gene>
    <name evidence="7" type="ORF">RDWZM_005553</name>
</gene>
<dbReference type="PANTHER" id="PTHR23249">
    <property type="entry name" value="TRAFFICKING PROTEIN PARTICLE COMPLEX SUBUNIT"/>
    <property type="match status" value="1"/>
</dbReference>
<evidence type="ECO:0000256" key="1">
    <source>
        <dbReference type="ARBA" id="ARBA00022448"/>
    </source>
</evidence>
<name>A0A9Q0RMH9_BLOTA</name>
<evidence type="ECO:0000256" key="3">
    <source>
        <dbReference type="ARBA" id="ARBA00022892"/>
    </source>
</evidence>
<dbReference type="GO" id="GO:0005783">
    <property type="term" value="C:endoplasmic reticulum"/>
    <property type="evidence" value="ECO:0007669"/>
    <property type="project" value="UniProtKB-SubCell"/>
</dbReference>
<keyword evidence="4 6" id="KW-0333">Golgi apparatus</keyword>
<accession>A0A9Q0RMH9</accession>
<dbReference type="InterPro" id="IPR007233">
    <property type="entry name" value="TRAPPC"/>
</dbReference>
<dbReference type="SUPFAM" id="SSF64356">
    <property type="entry name" value="SNARE-like"/>
    <property type="match status" value="1"/>
</dbReference>
<comment type="caution">
    <text evidence="7">The sequence shown here is derived from an EMBL/GenBank/DDBJ whole genome shotgun (WGS) entry which is preliminary data.</text>
</comment>
<evidence type="ECO:0000313" key="7">
    <source>
        <dbReference type="EMBL" id="KAJ6219741.1"/>
    </source>
</evidence>
<protein>
    <recommendedName>
        <fullName evidence="6">Trafficking protein particle complex subunit</fullName>
    </recommendedName>
</protein>
<evidence type="ECO:0000256" key="5">
    <source>
        <dbReference type="ARBA" id="ARBA00038167"/>
    </source>
</evidence>
<dbReference type="GO" id="GO:0005794">
    <property type="term" value="C:Golgi apparatus"/>
    <property type="evidence" value="ECO:0007669"/>
    <property type="project" value="UniProtKB-SubCell"/>
</dbReference>
<keyword evidence="3 6" id="KW-0931">ER-Golgi transport</keyword>
<keyword evidence="8" id="KW-1185">Reference proteome</keyword>
<dbReference type="EMBL" id="JAPWDV010000002">
    <property type="protein sequence ID" value="KAJ6219741.1"/>
    <property type="molecule type" value="Genomic_DNA"/>
</dbReference>
<keyword evidence="1 6" id="KW-0813">Transport</keyword>
<evidence type="ECO:0000313" key="8">
    <source>
        <dbReference type="Proteomes" id="UP001142055"/>
    </source>
</evidence>
<sequence>MGISNFHIFDSAGNCLFSLNNPEKVDQQQILYGFLYSLKSFTARMSPALIRDNNFFLYSTSRYHLIFYEFPTSIKFVLILSVDMKNETDLYRELLAQLYRDIYVQYVVKNPIVGRPRSKMCEESINKTQQTDRPSLTNTIDCEIFRTQLNLFFMQNNLL</sequence>
<dbReference type="SMART" id="SM01399">
    <property type="entry name" value="Sybindin"/>
    <property type="match status" value="1"/>
</dbReference>
<evidence type="ECO:0000256" key="4">
    <source>
        <dbReference type="ARBA" id="ARBA00023034"/>
    </source>
</evidence>
<dbReference type="Gene3D" id="3.30.450.70">
    <property type="match status" value="1"/>
</dbReference>
<proteinExistence type="inferred from homology"/>
<dbReference type="InterPro" id="IPR011012">
    <property type="entry name" value="Longin-like_dom_sf"/>
</dbReference>
<dbReference type="AlphaFoldDB" id="A0A9Q0RMH9"/>
<evidence type="ECO:0000256" key="6">
    <source>
        <dbReference type="RuleBase" id="RU366065"/>
    </source>
</evidence>
<dbReference type="GO" id="GO:0030008">
    <property type="term" value="C:TRAPP complex"/>
    <property type="evidence" value="ECO:0007669"/>
    <property type="project" value="UniProtKB-UniRule"/>
</dbReference>
<evidence type="ECO:0000256" key="2">
    <source>
        <dbReference type="ARBA" id="ARBA00022824"/>
    </source>
</evidence>
<comment type="similarity">
    <text evidence="5">Belongs to the TRAPP small subunits family. BET5 subfamily.</text>
</comment>
<keyword evidence="2 6" id="KW-0256">Endoplasmic reticulum</keyword>
<dbReference type="GO" id="GO:0006888">
    <property type="term" value="P:endoplasmic reticulum to Golgi vesicle-mediated transport"/>
    <property type="evidence" value="ECO:0007669"/>
    <property type="project" value="UniProtKB-UniRule"/>
</dbReference>
<comment type="subunit">
    <text evidence="6">Part of the multisubunit transport protein particle (TRAPP) complex.</text>
</comment>